<evidence type="ECO:0000313" key="3">
    <source>
        <dbReference type="EMBL" id="SBT17294.1"/>
    </source>
</evidence>
<reference evidence="4 5" key="1">
    <citation type="submission" date="2016-06" db="EMBL/GenBank/DDBJ databases">
        <authorList>
            <person name="Rodrigo-Torres L."/>
            <person name="Arahal D.R."/>
        </authorList>
    </citation>
    <scope>NUCLEOTIDE SEQUENCE [LARGE SCALE GENOMIC DNA]</scope>
    <source>
        <strain evidence="4 5">CECT 5116</strain>
    </source>
</reference>
<feature type="domain" description="DUF4426" evidence="2">
    <location>
        <begin position="22"/>
        <end position="143"/>
    </location>
</feature>
<evidence type="ECO:0000313" key="5">
    <source>
        <dbReference type="Proteomes" id="UP000092840"/>
    </source>
</evidence>
<name>A0A1C3JQ22_9GAMM</name>
<evidence type="ECO:0000259" key="2">
    <source>
        <dbReference type="Pfam" id="PF14467"/>
    </source>
</evidence>
<dbReference type="Proteomes" id="UP000092840">
    <property type="component" value="Unassembled WGS sequence"/>
</dbReference>
<reference evidence="3 6" key="2">
    <citation type="submission" date="2016-06" db="EMBL/GenBank/DDBJ databases">
        <authorList>
            <person name="Kjaerup R.B."/>
            <person name="Dalgaard T.S."/>
            <person name="Juul-Madsen H.R."/>
        </authorList>
    </citation>
    <scope>NUCLEOTIDE SEQUENCE [LARGE SCALE GENOMIC DNA]</scope>
    <source>
        <strain evidence="3 6">CECT 5115</strain>
    </source>
</reference>
<proteinExistence type="predicted"/>
<feature type="signal peptide" evidence="1">
    <location>
        <begin position="1"/>
        <end position="18"/>
    </location>
</feature>
<organism evidence="3 6">
    <name type="scientific">Marinomonas gallaica</name>
    <dbReference type="NCBI Taxonomy" id="1806667"/>
    <lineage>
        <taxon>Bacteria</taxon>
        <taxon>Pseudomonadati</taxon>
        <taxon>Pseudomonadota</taxon>
        <taxon>Gammaproteobacteria</taxon>
        <taxon>Oceanospirillales</taxon>
        <taxon>Oceanospirillaceae</taxon>
        <taxon>Marinomonas</taxon>
    </lineage>
</organism>
<evidence type="ECO:0000313" key="4">
    <source>
        <dbReference type="EMBL" id="SBT22262.1"/>
    </source>
</evidence>
<keyword evidence="5" id="KW-1185">Reference proteome</keyword>
<accession>A0A1C3JQ22</accession>
<feature type="chain" id="PRO_5008676936" description="DUF4426 domain-containing protein" evidence="1">
    <location>
        <begin position="19"/>
        <end position="143"/>
    </location>
</feature>
<dbReference type="InterPro" id="IPR025218">
    <property type="entry name" value="DUF4426"/>
</dbReference>
<dbReference type="EMBL" id="FLRA01000010">
    <property type="protein sequence ID" value="SBT17294.1"/>
    <property type="molecule type" value="Genomic_DNA"/>
</dbReference>
<dbReference type="AlphaFoldDB" id="A0A1C3JQ22"/>
<sequence>MKWFLGVFTALLVSFAHADQVTEFGPYQLHYNTFESTFLTPQIANQYGLTRSKGRGLLNVAVTTQGQGALPQSQRAIVSAKVTNLLGQIVSLEFMTIEEGDSIYYLAPFTKTDDEILKFTVQAKLSADSQPMTVTFQRHVYVD</sequence>
<keyword evidence="1" id="KW-0732">Signal</keyword>
<evidence type="ECO:0000256" key="1">
    <source>
        <dbReference type="SAM" id="SignalP"/>
    </source>
</evidence>
<dbReference type="Proteomes" id="UP000092871">
    <property type="component" value="Unassembled WGS sequence"/>
</dbReference>
<protein>
    <recommendedName>
        <fullName evidence="2">DUF4426 domain-containing protein</fullName>
    </recommendedName>
</protein>
<dbReference type="OrthoDB" id="8563353at2"/>
<dbReference type="Pfam" id="PF14467">
    <property type="entry name" value="DUF4426"/>
    <property type="match status" value="1"/>
</dbReference>
<evidence type="ECO:0000313" key="6">
    <source>
        <dbReference type="Proteomes" id="UP000092871"/>
    </source>
</evidence>
<dbReference type="RefSeq" id="WP_067033979.1">
    <property type="nucleotide sequence ID" value="NZ_FLRA01000010.1"/>
</dbReference>
<dbReference type="Gene3D" id="2.60.40.3340">
    <property type="entry name" value="Domain of unknown function DUF4426"/>
    <property type="match status" value="1"/>
</dbReference>
<dbReference type="EMBL" id="FLRB01000016">
    <property type="protein sequence ID" value="SBT22262.1"/>
    <property type="molecule type" value="Genomic_DNA"/>
</dbReference>
<gene>
    <name evidence="3" type="ORF">MGA5115_01404</name>
    <name evidence="4" type="ORF">MGA5116_02877</name>
</gene>